<comment type="caution">
    <text evidence="1">The sequence shown here is derived from an EMBL/GenBank/DDBJ whole genome shotgun (WGS) entry which is preliminary data.</text>
</comment>
<dbReference type="RefSeq" id="WP_106459242.1">
    <property type="nucleotide sequence ID" value="NZ_PXOH01000046.1"/>
</dbReference>
<evidence type="ECO:0000313" key="2">
    <source>
        <dbReference type="Proteomes" id="UP000239001"/>
    </source>
</evidence>
<organism evidence="1 2">
    <name type="scientific">Aphanothece hegewaldii CCALA 016</name>
    <dbReference type="NCBI Taxonomy" id="2107694"/>
    <lineage>
        <taxon>Bacteria</taxon>
        <taxon>Bacillati</taxon>
        <taxon>Cyanobacteriota</taxon>
        <taxon>Cyanophyceae</taxon>
        <taxon>Oscillatoriophycideae</taxon>
        <taxon>Chroococcales</taxon>
        <taxon>Aphanothecaceae</taxon>
        <taxon>Aphanothece</taxon>
    </lineage>
</organism>
<proteinExistence type="predicted"/>
<dbReference type="Proteomes" id="UP000239001">
    <property type="component" value="Unassembled WGS sequence"/>
</dbReference>
<name>A0A2T1LRM5_9CHRO</name>
<keyword evidence="2" id="KW-1185">Reference proteome</keyword>
<sequence>MNLLKKFFICFFEISLFLIPHQAKSQTTEDQIIDLKPEIIQDSPVLQRWLKEIPNVLEDIKYDPAFRTRLRLGYSQFPSSDDSAGINFGVEDVFIGKTGLTIRGDYQASFNGKRESVGGDLQYYILPLGYPVNIAPVVGYRYIETNHYSTDGVNVGLKLMLSLSRNGGADISVTQSFVSPGTSDEVGITNFSVGYALTSKLRLAADISAQNSPEAKDNRFGIVLEWMP</sequence>
<dbReference type="EMBL" id="PXOH01000046">
    <property type="protein sequence ID" value="PSF31303.1"/>
    <property type="molecule type" value="Genomic_DNA"/>
</dbReference>
<gene>
    <name evidence="1" type="ORF">C7H19_22970</name>
</gene>
<reference evidence="1 2" key="2">
    <citation type="submission" date="2018-03" db="EMBL/GenBank/DDBJ databases">
        <authorList>
            <person name="Keele B.F."/>
        </authorList>
    </citation>
    <scope>NUCLEOTIDE SEQUENCE [LARGE SCALE GENOMIC DNA]</scope>
    <source>
        <strain evidence="1 2">CCALA 016</strain>
    </source>
</reference>
<dbReference type="OrthoDB" id="571365at2"/>
<protein>
    <submittedName>
        <fullName evidence="1">Uncharacterized protein</fullName>
    </submittedName>
</protein>
<accession>A0A2T1LRM5</accession>
<evidence type="ECO:0000313" key="1">
    <source>
        <dbReference type="EMBL" id="PSF31303.1"/>
    </source>
</evidence>
<reference evidence="1 2" key="1">
    <citation type="submission" date="2018-03" db="EMBL/GenBank/DDBJ databases">
        <title>The ancient ancestry and fast evolution of plastids.</title>
        <authorList>
            <person name="Moore K.R."/>
            <person name="Magnabosco C."/>
            <person name="Momper L."/>
            <person name="Gold D.A."/>
            <person name="Bosak T."/>
            <person name="Fournier G.P."/>
        </authorList>
    </citation>
    <scope>NUCLEOTIDE SEQUENCE [LARGE SCALE GENOMIC DNA]</scope>
    <source>
        <strain evidence="1 2">CCALA 016</strain>
    </source>
</reference>
<dbReference type="AlphaFoldDB" id="A0A2T1LRM5"/>